<evidence type="ECO:0000313" key="2">
    <source>
        <dbReference type="Proteomes" id="UP000322940"/>
    </source>
</evidence>
<reference evidence="1 2" key="1">
    <citation type="journal article" date="2019" name="Nat. Med.">
        <title>A library of human gut bacterial isolates paired with longitudinal multiomics data enables mechanistic microbiome research.</title>
        <authorList>
            <person name="Poyet M."/>
            <person name="Groussin M."/>
            <person name="Gibbons S.M."/>
            <person name="Avila-Pacheco J."/>
            <person name="Jiang X."/>
            <person name="Kearney S.M."/>
            <person name="Perrotta A.R."/>
            <person name="Berdy B."/>
            <person name="Zhao S."/>
            <person name="Lieberman T.D."/>
            <person name="Swanson P.K."/>
            <person name="Smith M."/>
            <person name="Roesemann S."/>
            <person name="Alexander J.E."/>
            <person name="Rich S.A."/>
            <person name="Livny J."/>
            <person name="Vlamakis H."/>
            <person name="Clish C."/>
            <person name="Bullock K."/>
            <person name="Deik A."/>
            <person name="Scott J."/>
            <person name="Pierce K.A."/>
            <person name="Xavier R.J."/>
            <person name="Alm E.J."/>
        </authorList>
    </citation>
    <scope>NUCLEOTIDE SEQUENCE [LARGE SCALE GENOMIC DNA]</scope>
    <source>
        <strain evidence="1 2">BIOML-A266</strain>
    </source>
</reference>
<dbReference type="GeneID" id="92758181"/>
<dbReference type="RefSeq" id="WP_034780540.1">
    <property type="nucleotide sequence ID" value="NZ_JADMRE010000015.1"/>
</dbReference>
<name>A0A5B3GS32_9BACT</name>
<organism evidence="1 2">
    <name type="scientific">Alistipes onderdonkii</name>
    <dbReference type="NCBI Taxonomy" id="328813"/>
    <lineage>
        <taxon>Bacteria</taxon>
        <taxon>Pseudomonadati</taxon>
        <taxon>Bacteroidota</taxon>
        <taxon>Bacteroidia</taxon>
        <taxon>Bacteroidales</taxon>
        <taxon>Rikenellaceae</taxon>
        <taxon>Alistipes</taxon>
    </lineage>
</organism>
<protein>
    <submittedName>
        <fullName evidence="1">Uncharacterized protein</fullName>
    </submittedName>
</protein>
<dbReference type="EMBL" id="VVXH01000016">
    <property type="protein sequence ID" value="KAA2376341.1"/>
    <property type="molecule type" value="Genomic_DNA"/>
</dbReference>
<proteinExistence type="predicted"/>
<comment type="caution">
    <text evidence="1">The sequence shown here is derived from an EMBL/GenBank/DDBJ whole genome shotgun (WGS) entry which is preliminary data.</text>
</comment>
<sequence length="80" mass="9201">MKAKQFKEVNAVYGENQPEYYPLPAYKSEDGTAVFCFELDEEERKKIAETGELWVALRTFNQPLQPICVTVNKSDVLITQ</sequence>
<dbReference type="Proteomes" id="UP000322940">
    <property type="component" value="Unassembled WGS sequence"/>
</dbReference>
<dbReference type="AlphaFoldDB" id="A0A5B3GS32"/>
<evidence type="ECO:0000313" key="1">
    <source>
        <dbReference type="EMBL" id="KAA2376341.1"/>
    </source>
</evidence>
<gene>
    <name evidence="1" type="ORF">F2Y10_13585</name>
</gene>
<accession>A0A5B3GS32</accession>